<dbReference type="PANTHER" id="PTHR42948:SF1">
    <property type="entry name" value="TRANSPORTER"/>
    <property type="match status" value="1"/>
</dbReference>
<evidence type="ECO:0000256" key="1">
    <source>
        <dbReference type="ARBA" id="ARBA00004141"/>
    </source>
</evidence>
<gene>
    <name evidence="7" type="ORF">BED41_03955</name>
</gene>
<dbReference type="InterPro" id="IPR037272">
    <property type="entry name" value="SNS_sf"/>
</dbReference>
<keyword evidence="2" id="KW-0813">Transport</keyword>
<dbReference type="SUPFAM" id="SSF161070">
    <property type="entry name" value="SNF-like"/>
    <property type="match status" value="1"/>
</dbReference>
<feature type="transmembrane region" description="Helical" evidence="6">
    <location>
        <begin position="232"/>
        <end position="257"/>
    </location>
</feature>
<feature type="transmembrane region" description="Helical" evidence="6">
    <location>
        <begin position="88"/>
        <end position="116"/>
    </location>
</feature>
<protein>
    <submittedName>
        <fullName evidence="7">Transporter</fullName>
    </submittedName>
</protein>
<feature type="transmembrane region" description="Helical" evidence="6">
    <location>
        <begin position="192"/>
        <end position="212"/>
    </location>
</feature>
<proteinExistence type="predicted"/>
<dbReference type="CDD" id="cd10336">
    <property type="entry name" value="SLC6sbd_Tyt1-Like"/>
    <property type="match status" value="1"/>
</dbReference>
<evidence type="ECO:0000256" key="6">
    <source>
        <dbReference type="SAM" id="Phobius"/>
    </source>
</evidence>
<dbReference type="PRINTS" id="PR00176">
    <property type="entry name" value="NANEUSMPORT"/>
</dbReference>
<evidence type="ECO:0000313" key="8">
    <source>
        <dbReference type="Proteomes" id="UP000093044"/>
    </source>
</evidence>
<feature type="transmembrane region" description="Helical" evidence="6">
    <location>
        <begin position="161"/>
        <end position="180"/>
    </location>
</feature>
<dbReference type="GO" id="GO:0016020">
    <property type="term" value="C:membrane"/>
    <property type="evidence" value="ECO:0007669"/>
    <property type="project" value="UniProtKB-SubCell"/>
</dbReference>
<reference evidence="7" key="1">
    <citation type="submission" date="2016-08" db="EMBL/GenBank/DDBJ databases">
        <title>Complete genome of Cloacibacillus porcorum.</title>
        <authorList>
            <person name="Looft T."/>
            <person name="Bayles D.O."/>
            <person name="Alt D.P."/>
        </authorList>
    </citation>
    <scope>NUCLEOTIDE SEQUENCE [LARGE SCALE GENOMIC DNA]</scope>
    <source>
        <strain evidence="7">CL-84</strain>
    </source>
</reference>
<name>A0A1B2I2X3_9BACT</name>
<evidence type="ECO:0000256" key="3">
    <source>
        <dbReference type="ARBA" id="ARBA00022692"/>
    </source>
</evidence>
<keyword evidence="3 6" id="KW-0812">Transmembrane</keyword>
<dbReference type="Pfam" id="PF00209">
    <property type="entry name" value="SNF"/>
    <property type="match status" value="2"/>
</dbReference>
<dbReference type="Proteomes" id="UP000093044">
    <property type="component" value="Chromosome"/>
</dbReference>
<keyword evidence="4 6" id="KW-1133">Transmembrane helix</keyword>
<feature type="transmembrane region" description="Helical" evidence="6">
    <location>
        <begin position="442"/>
        <end position="467"/>
    </location>
</feature>
<dbReference type="NCBIfam" id="NF037979">
    <property type="entry name" value="Na_transp"/>
    <property type="match status" value="1"/>
</dbReference>
<sequence>MSTGSKRDGFSSTLAALMVALGSAVGLGNIWKFPYMTGTGGGGAFLVIYLFFVFCVAVPIMISEFVIGRRSRLNAVGAFRRLTGNPSTPWSGIGFLGAASSYLIMFFYSCVAGWVYCYTYKAATGAFADITKEGAEALFSATIGAGGAEASFFSSTVLAPIFWQVFVLAVVGTIISLGVAKGIERAIKVMMPALFVLLIACVIRALTLPGAADGLYFLFHVDFKQVTPAVVLAAMGLAFFKLSLGMGTMITYGSYFTDDADLSLSPLKIAVADICISMLAGLAVFPTVFSFGVEPGAGPGLLFITIPLVFSQMPFGQVLLFAFFLLTAFAANGAMLSLVEVPTIWMAEEFNISRRRSALINCVIIGAVGILAACSADGTGYLGAATLFGKGFFDLFDYLSSNVTMPIGGLCIAIFTGYVMRRADLFDELSNHGTLRNDGRAAFIRVLLRYVTPVLVLVIFLNALGVIKL</sequence>
<dbReference type="AlphaFoldDB" id="A0A1B2I2X3"/>
<feature type="transmembrane region" description="Helical" evidence="6">
    <location>
        <begin position="403"/>
        <end position="421"/>
    </location>
</feature>
<feature type="transmembrane region" description="Helical" evidence="6">
    <location>
        <begin position="318"/>
        <end position="339"/>
    </location>
</feature>
<accession>A0A1B2I2X3</accession>
<dbReference type="OrthoDB" id="1014at2"/>
<dbReference type="PANTHER" id="PTHR42948">
    <property type="entry name" value="TRANSPORTER"/>
    <property type="match status" value="1"/>
</dbReference>
<feature type="transmembrane region" description="Helical" evidence="6">
    <location>
        <begin position="42"/>
        <end position="67"/>
    </location>
</feature>
<comment type="subcellular location">
    <subcellularLocation>
        <location evidence="1">Membrane</location>
        <topology evidence="1">Multi-pass membrane protein</topology>
    </subcellularLocation>
</comment>
<dbReference type="InterPro" id="IPR047218">
    <property type="entry name" value="YocR/YhdH-like"/>
</dbReference>
<dbReference type="PROSITE" id="PS50267">
    <property type="entry name" value="NA_NEUROTRAN_SYMP_3"/>
    <property type="match status" value="1"/>
</dbReference>
<evidence type="ECO:0000256" key="2">
    <source>
        <dbReference type="ARBA" id="ARBA00022448"/>
    </source>
</evidence>
<dbReference type="InterPro" id="IPR000175">
    <property type="entry name" value="Na/ntran_symport"/>
</dbReference>
<feature type="transmembrane region" description="Helical" evidence="6">
    <location>
        <begin position="269"/>
        <end position="293"/>
    </location>
</feature>
<keyword evidence="8" id="KW-1185">Reference proteome</keyword>
<dbReference type="RefSeq" id="WP_066743317.1">
    <property type="nucleotide sequence ID" value="NZ_CP016757.1"/>
</dbReference>
<evidence type="ECO:0000256" key="4">
    <source>
        <dbReference type="ARBA" id="ARBA00022989"/>
    </source>
</evidence>
<organism evidence="7 8">
    <name type="scientific">Cloacibacillus porcorum</name>
    <dbReference type="NCBI Taxonomy" id="1197717"/>
    <lineage>
        <taxon>Bacteria</taxon>
        <taxon>Thermotogati</taxon>
        <taxon>Synergistota</taxon>
        <taxon>Synergistia</taxon>
        <taxon>Synergistales</taxon>
        <taxon>Synergistaceae</taxon>
        <taxon>Cloacibacillus</taxon>
    </lineage>
</organism>
<dbReference type="KEGG" id="cpor:BED41_03955"/>
<dbReference type="EMBL" id="CP016757">
    <property type="protein sequence ID" value="ANZ44316.1"/>
    <property type="molecule type" value="Genomic_DNA"/>
</dbReference>
<dbReference type="GeneID" id="83057008"/>
<evidence type="ECO:0000256" key="5">
    <source>
        <dbReference type="ARBA" id="ARBA00023136"/>
    </source>
</evidence>
<evidence type="ECO:0000313" key="7">
    <source>
        <dbReference type="EMBL" id="ANZ44316.1"/>
    </source>
</evidence>
<feature type="transmembrane region" description="Helical" evidence="6">
    <location>
        <begin position="359"/>
        <end position="383"/>
    </location>
</feature>
<keyword evidence="5 6" id="KW-0472">Membrane</keyword>